<dbReference type="Gene3D" id="3.90.190.10">
    <property type="entry name" value="Protein tyrosine phosphatase superfamily"/>
    <property type="match status" value="1"/>
</dbReference>
<dbReference type="SUPFAM" id="SSF52799">
    <property type="entry name" value="(Phosphotyrosine protein) phosphatases II"/>
    <property type="match status" value="1"/>
</dbReference>
<evidence type="ECO:0000259" key="1">
    <source>
        <dbReference type="PROSITE" id="PS50056"/>
    </source>
</evidence>
<evidence type="ECO:0000313" key="2">
    <source>
        <dbReference type="EMBL" id="MBG9387805.1"/>
    </source>
</evidence>
<comment type="caution">
    <text evidence="2">The sequence shown here is derived from an EMBL/GenBank/DDBJ whole genome shotgun (WGS) entry which is preliminary data.</text>
</comment>
<dbReference type="PROSITE" id="PS00383">
    <property type="entry name" value="TYR_PHOSPHATASE_1"/>
    <property type="match status" value="1"/>
</dbReference>
<proteinExistence type="predicted"/>
<keyword evidence="3" id="KW-1185">Reference proteome</keyword>
<dbReference type="EMBL" id="JADWYS010000001">
    <property type="protein sequence ID" value="MBG9387805.1"/>
    <property type="molecule type" value="Genomic_DNA"/>
</dbReference>
<feature type="domain" description="Tyrosine specific protein phosphatases" evidence="1">
    <location>
        <begin position="87"/>
        <end position="141"/>
    </location>
</feature>
<gene>
    <name evidence="2" type="ORF">I5803_07230</name>
</gene>
<dbReference type="PROSITE" id="PS50056">
    <property type="entry name" value="TYR_PHOSPHATASE_2"/>
    <property type="match status" value="1"/>
</dbReference>
<dbReference type="Pfam" id="PF22785">
    <property type="entry name" value="Tc-R-P"/>
    <property type="match status" value="1"/>
</dbReference>
<dbReference type="InterPro" id="IPR029021">
    <property type="entry name" value="Prot-tyrosine_phosphatase-like"/>
</dbReference>
<reference evidence="2" key="1">
    <citation type="submission" date="2020-11" db="EMBL/GenBank/DDBJ databases">
        <title>Bacterial whole genome sequence for Caenimonas sp. DR4.4.</title>
        <authorList>
            <person name="Le V."/>
            <person name="Ko S.-R."/>
            <person name="Ahn C.-Y."/>
            <person name="Oh H.-M."/>
        </authorList>
    </citation>
    <scope>NUCLEOTIDE SEQUENCE</scope>
    <source>
        <strain evidence="2">DR4.4</strain>
    </source>
</reference>
<dbReference type="Proteomes" id="UP000651050">
    <property type="component" value="Unassembled WGS sequence"/>
</dbReference>
<dbReference type="RefSeq" id="WP_196985700.1">
    <property type="nucleotide sequence ID" value="NZ_JADWYS010000001.1"/>
</dbReference>
<accession>A0A931H3B2</accession>
<dbReference type="AlphaFoldDB" id="A0A931H3B2"/>
<evidence type="ECO:0000313" key="3">
    <source>
        <dbReference type="Proteomes" id="UP000651050"/>
    </source>
</evidence>
<dbReference type="InterPro" id="IPR000387">
    <property type="entry name" value="Tyr_Pase_dom"/>
</dbReference>
<organism evidence="2 3">
    <name type="scientific">Caenimonas aquaedulcis</name>
    <dbReference type="NCBI Taxonomy" id="2793270"/>
    <lineage>
        <taxon>Bacteria</taxon>
        <taxon>Pseudomonadati</taxon>
        <taxon>Pseudomonadota</taxon>
        <taxon>Betaproteobacteria</taxon>
        <taxon>Burkholderiales</taxon>
        <taxon>Comamonadaceae</taxon>
        <taxon>Caenimonas</taxon>
    </lineage>
</organism>
<dbReference type="InterPro" id="IPR016130">
    <property type="entry name" value="Tyr_Pase_AS"/>
</dbReference>
<name>A0A931H3B2_9BURK</name>
<sequence>MSLRPVLLPVDVPGSLWLGAMPGRFGSWNEFEAQARRASLRLVVCLTPQSEVKELSPAYQAAIVQGTLPFGWLQVAMPNYGVPADQAAFRRDVGRIVASLKQGDAVMLHCAAGIGRTGSTAACVLKALGLDTAQAIERVREAGSNPENAAQAGFVDWF</sequence>
<protein>
    <submittedName>
        <fullName evidence="2">Tyrosine-protein phosphatase</fullName>
    </submittedName>
</protein>